<gene>
    <name evidence="3" type="ORF">SAV31267_054250</name>
</gene>
<protein>
    <submittedName>
        <fullName evidence="3">Uncharacterized protein</fullName>
    </submittedName>
</protein>
<reference evidence="3 4" key="1">
    <citation type="submission" date="2019-04" db="EMBL/GenBank/DDBJ databases">
        <title>Draft genome sequences of Streptomyces avermitilis ATCC 31267.</title>
        <authorList>
            <person name="Komaki H."/>
            <person name="Tamura T."/>
            <person name="Hosoyama A."/>
        </authorList>
    </citation>
    <scope>NUCLEOTIDE SEQUENCE [LARGE SCALE GENOMIC DNA]</scope>
    <source>
        <strain evidence="3 4">ATCC 31267</strain>
    </source>
</reference>
<keyword evidence="2" id="KW-0812">Transmembrane</keyword>
<feature type="transmembrane region" description="Helical" evidence="2">
    <location>
        <begin position="20"/>
        <end position="41"/>
    </location>
</feature>
<sequence length="96" mass="9996">MSIFWSAWADDDGDAFASSVFSLSQAVAVTSTAAITAVAAVTPRRRMDGMELCPPVTETCHAPAWPGNVPTMHAEGGSVIAGGHSAHNNYRAEIPP</sequence>
<evidence type="ECO:0000256" key="2">
    <source>
        <dbReference type="SAM" id="Phobius"/>
    </source>
</evidence>
<name>A0A4D4MUU4_STRAX</name>
<evidence type="ECO:0000256" key="1">
    <source>
        <dbReference type="SAM" id="MobiDB-lite"/>
    </source>
</evidence>
<organism evidence="3 4">
    <name type="scientific">Streptomyces avermitilis</name>
    <dbReference type="NCBI Taxonomy" id="33903"/>
    <lineage>
        <taxon>Bacteria</taxon>
        <taxon>Bacillati</taxon>
        <taxon>Actinomycetota</taxon>
        <taxon>Actinomycetes</taxon>
        <taxon>Kitasatosporales</taxon>
        <taxon>Streptomycetaceae</taxon>
        <taxon>Streptomyces</taxon>
    </lineage>
</organism>
<accession>A0A4D4MUU4</accession>
<dbReference type="Proteomes" id="UP000299211">
    <property type="component" value="Unassembled WGS sequence"/>
</dbReference>
<keyword evidence="2" id="KW-1133">Transmembrane helix</keyword>
<dbReference type="EMBL" id="BJHY01000001">
    <property type="protein sequence ID" value="GDY75940.1"/>
    <property type="molecule type" value="Genomic_DNA"/>
</dbReference>
<comment type="caution">
    <text evidence="3">The sequence shown here is derived from an EMBL/GenBank/DDBJ whole genome shotgun (WGS) entry which is preliminary data.</text>
</comment>
<keyword evidence="2" id="KW-0472">Membrane</keyword>
<dbReference type="AlphaFoldDB" id="A0A4D4MUU4"/>
<proteinExistence type="predicted"/>
<evidence type="ECO:0000313" key="3">
    <source>
        <dbReference type="EMBL" id="GDY75940.1"/>
    </source>
</evidence>
<evidence type="ECO:0000313" key="4">
    <source>
        <dbReference type="Proteomes" id="UP000299211"/>
    </source>
</evidence>
<feature type="region of interest" description="Disordered" evidence="1">
    <location>
        <begin position="76"/>
        <end position="96"/>
    </location>
</feature>